<feature type="region of interest" description="Disordered" evidence="1">
    <location>
        <begin position="111"/>
        <end position="178"/>
    </location>
</feature>
<dbReference type="EMBL" id="JASDAP010000001">
    <property type="protein sequence ID" value="KAK1907016.1"/>
    <property type="molecule type" value="Genomic_DNA"/>
</dbReference>
<feature type="compositionally biased region" description="Basic and acidic residues" evidence="1">
    <location>
        <begin position="133"/>
        <end position="178"/>
    </location>
</feature>
<feature type="non-terminal residue" evidence="2">
    <location>
        <position position="1"/>
    </location>
</feature>
<accession>A0AAD9CUB6</accession>
<dbReference type="Proteomes" id="UP001228049">
    <property type="component" value="Unassembled WGS sequence"/>
</dbReference>
<proteinExistence type="predicted"/>
<evidence type="ECO:0000313" key="2">
    <source>
        <dbReference type="EMBL" id="KAK1907016.1"/>
    </source>
</evidence>
<protein>
    <submittedName>
        <fullName evidence="2">Protein KRBA1</fullName>
    </submittedName>
</protein>
<keyword evidence="3" id="KW-1185">Reference proteome</keyword>
<name>A0AAD9CUB6_DISEL</name>
<dbReference type="AlphaFoldDB" id="A0AAD9CUB6"/>
<reference evidence="2" key="1">
    <citation type="submission" date="2023-04" db="EMBL/GenBank/DDBJ databases">
        <title>Chromosome-level genome of Chaenocephalus aceratus.</title>
        <authorList>
            <person name="Park H."/>
        </authorList>
    </citation>
    <scope>NUCLEOTIDE SEQUENCE</scope>
    <source>
        <strain evidence="2">DE</strain>
        <tissue evidence="2">Muscle</tissue>
    </source>
</reference>
<gene>
    <name evidence="2" type="ORF">KUDE01_009412</name>
</gene>
<sequence length="178" mass="20364">MTEQKWRNGGPSEYLPHRFSLQPHLNNRGVLTSHFLHEVSVEFQSALICRNEALLPVTESLGSHASPELQPGEVVRKQTSIKRELGGVSWDRWTLSALHLCLSFTLFSLRGRPPLSDGRPPGAREEEDLEEEEGHRDTGVQREMQQGHKDTKVQREMQQGHKDTKVQREMQQGHKDTK</sequence>
<evidence type="ECO:0000313" key="3">
    <source>
        <dbReference type="Proteomes" id="UP001228049"/>
    </source>
</evidence>
<organism evidence="2 3">
    <name type="scientific">Dissostichus eleginoides</name>
    <name type="common">Patagonian toothfish</name>
    <name type="synonym">Dissostichus amissus</name>
    <dbReference type="NCBI Taxonomy" id="100907"/>
    <lineage>
        <taxon>Eukaryota</taxon>
        <taxon>Metazoa</taxon>
        <taxon>Chordata</taxon>
        <taxon>Craniata</taxon>
        <taxon>Vertebrata</taxon>
        <taxon>Euteleostomi</taxon>
        <taxon>Actinopterygii</taxon>
        <taxon>Neopterygii</taxon>
        <taxon>Teleostei</taxon>
        <taxon>Neoteleostei</taxon>
        <taxon>Acanthomorphata</taxon>
        <taxon>Eupercaria</taxon>
        <taxon>Perciformes</taxon>
        <taxon>Notothenioidei</taxon>
        <taxon>Nototheniidae</taxon>
        <taxon>Dissostichus</taxon>
    </lineage>
</organism>
<comment type="caution">
    <text evidence="2">The sequence shown here is derived from an EMBL/GenBank/DDBJ whole genome shotgun (WGS) entry which is preliminary data.</text>
</comment>
<evidence type="ECO:0000256" key="1">
    <source>
        <dbReference type="SAM" id="MobiDB-lite"/>
    </source>
</evidence>